<gene>
    <name evidence="1" type="ORF">IBJ83_02170</name>
</gene>
<sequence length="64" mass="7859">MKYKYKNNYKYFILGGIALFIHSKIKEHYLQKQINELNQNVYRNFKSVAEDICELERLEKNEKE</sequence>
<dbReference type="EMBL" id="JACVDA010000005">
    <property type="protein sequence ID" value="MBK1468123.1"/>
    <property type="molecule type" value="Genomic_DNA"/>
</dbReference>
<organism evidence="1 2">
    <name type="scientific">Parvimonas parva</name>
    <dbReference type="NCBI Taxonomy" id="2769485"/>
    <lineage>
        <taxon>Bacteria</taxon>
        <taxon>Bacillati</taxon>
        <taxon>Bacillota</taxon>
        <taxon>Tissierellia</taxon>
        <taxon>Tissierellales</taxon>
        <taxon>Peptoniphilaceae</taxon>
        <taxon>Parvimonas</taxon>
    </lineage>
</organism>
<evidence type="ECO:0000313" key="1">
    <source>
        <dbReference type="EMBL" id="MBK1468123.1"/>
    </source>
</evidence>
<protein>
    <submittedName>
        <fullName evidence="1">Uncharacterized protein</fullName>
    </submittedName>
</protein>
<accession>A0ABS1C837</accession>
<dbReference type="RefSeq" id="WP_201275153.1">
    <property type="nucleotide sequence ID" value="NZ_JACVDA010000005.1"/>
</dbReference>
<keyword evidence="2" id="KW-1185">Reference proteome</keyword>
<reference evidence="1 2" key="1">
    <citation type="submission" date="2020-09" db="EMBL/GenBank/DDBJ databases">
        <title>Parvimonas S3374 sp. nov.</title>
        <authorList>
            <person name="Buhl M."/>
        </authorList>
    </citation>
    <scope>NUCLEOTIDE SEQUENCE [LARGE SCALE GENOMIC DNA]</scope>
    <source>
        <strain evidence="1 2">S3374</strain>
    </source>
</reference>
<dbReference type="Proteomes" id="UP000823123">
    <property type="component" value="Unassembled WGS sequence"/>
</dbReference>
<proteinExistence type="predicted"/>
<name>A0ABS1C837_9FIRM</name>
<evidence type="ECO:0000313" key="2">
    <source>
        <dbReference type="Proteomes" id="UP000823123"/>
    </source>
</evidence>
<comment type="caution">
    <text evidence="1">The sequence shown here is derived from an EMBL/GenBank/DDBJ whole genome shotgun (WGS) entry which is preliminary data.</text>
</comment>